<protein>
    <recommendedName>
        <fullName evidence="2">DUF4283 domain-containing protein</fullName>
    </recommendedName>
</protein>
<feature type="compositionally biased region" description="Basic residues" evidence="1">
    <location>
        <begin position="444"/>
        <end position="455"/>
    </location>
</feature>
<name>A0A1J6ICX2_NICAT</name>
<proteinExistence type="predicted"/>
<feature type="region of interest" description="Disordered" evidence="1">
    <location>
        <begin position="401"/>
        <end position="426"/>
    </location>
</feature>
<dbReference type="PANTHER" id="PTHR31286:SF177">
    <property type="entry name" value="ENDONUCLEASE_EXONUCLEASE_PHOSPHATASE"/>
    <property type="match status" value="1"/>
</dbReference>
<dbReference type="AlphaFoldDB" id="A0A1J6ICX2"/>
<dbReference type="Proteomes" id="UP000187609">
    <property type="component" value="Unassembled WGS sequence"/>
</dbReference>
<dbReference type="OMA" id="ECETTIS"/>
<reference evidence="3" key="1">
    <citation type="submission" date="2016-11" db="EMBL/GenBank/DDBJ databases">
        <title>The genome of Nicotiana attenuata.</title>
        <authorList>
            <person name="Xu S."/>
            <person name="Brockmoeller T."/>
            <person name="Gaquerel E."/>
            <person name="Navarro A."/>
            <person name="Kuhl H."/>
            <person name="Gase K."/>
            <person name="Ling Z."/>
            <person name="Zhou W."/>
            <person name="Kreitzer C."/>
            <person name="Stanke M."/>
            <person name="Tang H."/>
            <person name="Lyons E."/>
            <person name="Pandey P."/>
            <person name="Pandey S.P."/>
            <person name="Timmermann B."/>
            <person name="Baldwin I.T."/>
        </authorList>
    </citation>
    <scope>NUCLEOTIDE SEQUENCE [LARGE SCALE GENOMIC DNA]</scope>
    <source>
        <strain evidence="3">UT</strain>
    </source>
</reference>
<feature type="compositionally biased region" description="Low complexity" evidence="1">
    <location>
        <begin position="65"/>
        <end position="91"/>
    </location>
</feature>
<dbReference type="PANTHER" id="PTHR31286">
    <property type="entry name" value="GLYCINE-RICH CELL WALL STRUCTURAL PROTEIN 1.8-LIKE"/>
    <property type="match status" value="1"/>
</dbReference>
<dbReference type="InterPro" id="IPR040256">
    <property type="entry name" value="At4g02000-like"/>
</dbReference>
<feature type="region of interest" description="Disordered" evidence="1">
    <location>
        <begin position="1"/>
        <end position="108"/>
    </location>
</feature>
<accession>A0A1J6ICX2</accession>
<feature type="compositionally biased region" description="Polar residues" evidence="1">
    <location>
        <begin position="28"/>
        <end position="56"/>
    </location>
</feature>
<evidence type="ECO:0000259" key="2">
    <source>
        <dbReference type="Pfam" id="PF14111"/>
    </source>
</evidence>
<evidence type="ECO:0000256" key="1">
    <source>
        <dbReference type="SAM" id="MobiDB-lite"/>
    </source>
</evidence>
<dbReference type="InterPro" id="IPR025558">
    <property type="entry name" value="DUF4283"/>
</dbReference>
<evidence type="ECO:0000313" key="3">
    <source>
        <dbReference type="EMBL" id="OIT02434.1"/>
    </source>
</evidence>
<feature type="region of interest" description="Disordered" evidence="1">
    <location>
        <begin position="441"/>
        <end position="563"/>
    </location>
</feature>
<feature type="compositionally biased region" description="Polar residues" evidence="1">
    <location>
        <begin position="530"/>
        <end position="557"/>
    </location>
</feature>
<feature type="domain" description="DUF4283" evidence="2">
    <location>
        <begin position="152"/>
        <end position="235"/>
    </location>
</feature>
<keyword evidence="4" id="KW-1185">Reference proteome</keyword>
<gene>
    <name evidence="3" type="ORF">A4A49_28080</name>
</gene>
<dbReference type="EMBL" id="MJEQ01037188">
    <property type="protein sequence ID" value="OIT02434.1"/>
    <property type="molecule type" value="Genomic_DNA"/>
</dbReference>
<dbReference type="Gramene" id="OIT02434">
    <property type="protein sequence ID" value="OIT02434"/>
    <property type="gene ID" value="A4A49_28080"/>
</dbReference>
<feature type="compositionally biased region" description="Polar residues" evidence="1">
    <location>
        <begin position="457"/>
        <end position="468"/>
    </location>
</feature>
<comment type="caution">
    <text evidence="3">The sequence shown here is derived from an EMBL/GenBank/DDBJ whole genome shotgun (WGS) entry which is preliminary data.</text>
</comment>
<sequence length="563" mass="63600">MVGKITPTSQPTSSQIRHEDAVHLDGTKVNSTPNHELPNTQKNNSLPPQLKVSSNFDPPRRHNRNINTTQNSQSNGQQNANQNANPLSSSNTNSKVQTKPPHPVSKPSFSAMVSAALANSSSTKQPMEITHGTHMGKPTVYFSAHDYFVTLAEECKFTIVGKFTRGKPSMEEVRRLFISHIPLKGSVKIAFYDANHVYIDFTNEADFYHIYSKPFITLGPYIMKVIRWTPDFSPECETTISPVWILIHQLPWHLFRWDTLSRMVSSIGNAMAPDMATYSKSRGNVAKLKVEINLLKPRQDQIWLGFKRLDSNEEDGYWLYIEYEGAPSYCQYCCMQGHDLLSCRNKKRDEEVQAKASANIEEINDQWRVQRGNKKLHQHIIGNTNLNMLPQQPHQEVILTGKNSQSERENQPTIQLTNNGTQDKQKRVLDKNNPVEHIAQLHQASKHKNGPKKRVQWQVNQSKEQTNTHQHHSTKQPTPLTIESSQVNPNAKPNKPQNTTPQTSPNVQSSIKTGSQMLPDSTTKPKHQSDIASTSVVPKQQNISTSFPKIQKTTQISPPLLGN</sequence>
<dbReference type="Pfam" id="PF14111">
    <property type="entry name" value="DUF4283"/>
    <property type="match status" value="1"/>
</dbReference>
<feature type="compositionally biased region" description="Polar residues" evidence="1">
    <location>
        <begin position="411"/>
        <end position="422"/>
    </location>
</feature>
<organism evidence="3 4">
    <name type="scientific">Nicotiana attenuata</name>
    <name type="common">Coyote tobacco</name>
    <dbReference type="NCBI Taxonomy" id="49451"/>
    <lineage>
        <taxon>Eukaryota</taxon>
        <taxon>Viridiplantae</taxon>
        <taxon>Streptophyta</taxon>
        <taxon>Embryophyta</taxon>
        <taxon>Tracheophyta</taxon>
        <taxon>Spermatophyta</taxon>
        <taxon>Magnoliopsida</taxon>
        <taxon>eudicotyledons</taxon>
        <taxon>Gunneridae</taxon>
        <taxon>Pentapetalae</taxon>
        <taxon>asterids</taxon>
        <taxon>lamiids</taxon>
        <taxon>Solanales</taxon>
        <taxon>Solanaceae</taxon>
        <taxon>Nicotianoideae</taxon>
        <taxon>Nicotianeae</taxon>
        <taxon>Nicotiana</taxon>
    </lineage>
</organism>
<feature type="compositionally biased region" description="Polar residues" evidence="1">
    <location>
        <begin position="1"/>
        <end position="15"/>
    </location>
</feature>
<evidence type="ECO:0000313" key="4">
    <source>
        <dbReference type="Proteomes" id="UP000187609"/>
    </source>
</evidence>
<feature type="compositionally biased region" description="Polar residues" evidence="1">
    <location>
        <begin position="475"/>
        <end position="522"/>
    </location>
</feature>
<feature type="compositionally biased region" description="Basic and acidic residues" evidence="1">
    <location>
        <begin position="16"/>
        <end position="26"/>
    </location>
</feature>